<keyword evidence="17" id="KW-1185">Reference proteome</keyword>
<dbReference type="Pfam" id="PF00702">
    <property type="entry name" value="Hydrolase"/>
    <property type="match status" value="1"/>
</dbReference>
<evidence type="ECO:0000256" key="10">
    <source>
        <dbReference type="ARBA" id="ARBA00022967"/>
    </source>
</evidence>
<dbReference type="GO" id="GO:0005886">
    <property type="term" value="C:plasma membrane"/>
    <property type="evidence" value="ECO:0007669"/>
    <property type="project" value="UniProtKB-SubCell"/>
</dbReference>
<proteinExistence type="inferred from homology"/>
<dbReference type="OrthoDB" id="116380at2759"/>
<keyword evidence="5 13" id="KW-0812">Transmembrane</keyword>
<keyword evidence="13" id="KW-0406">Ion transport</keyword>
<dbReference type="PRINTS" id="PR00119">
    <property type="entry name" value="CATATPASE"/>
</dbReference>
<dbReference type="InterPro" id="IPR004014">
    <property type="entry name" value="ATPase_P-typ_cation-transptr_N"/>
</dbReference>
<feature type="region of interest" description="Disordered" evidence="14">
    <location>
        <begin position="1"/>
        <end position="21"/>
    </location>
</feature>
<dbReference type="FunFam" id="3.40.50.1000:FF:000211">
    <property type="entry name" value="Plasma membrane ATPase"/>
    <property type="match status" value="1"/>
</dbReference>
<keyword evidence="9 13" id="KW-0460">Magnesium</keyword>
<evidence type="ECO:0000256" key="5">
    <source>
        <dbReference type="ARBA" id="ARBA00022692"/>
    </source>
</evidence>
<dbReference type="Pfam" id="PF00690">
    <property type="entry name" value="Cation_ATPase_N"/>
    <property type="match status" value="1"/>
</dbReference>
<dbReference type="Proteomes" id="UP000187429">
    <property type="component" value="Unassembled WGS sequence"/>
</dbReference>
<keyword evidence="7 13" id="KW-0547">Nucleotide-binding</keyword>
<evidence type="ECO:0000256" key="13">
    <source>
        <dbReference type="RuleBase" id="RU362083"/>
    </source>
</evidence>
<feature type="transmembrane region" description="Helical" evidence="13">
    <location>
        <begin position="253"/>
        <end position="271"/>
    </location>
</feature>
<dbReference type="PRINTS" id="PR00120">
    <property type="entry name" value="HATPASE"/>
</dbReference>
<comment type="similarity">
    <text evidence="3 13">Belongs to the cation transport ATPase (P-type) (TC 3.A.3) family. Type IIIA subfamily.</text>
</comment>
<dbReference type="PANTHER" id="PTHR42861">
    <property type="entry name" value="CALCIUM-TRANSPORTING ATPASE"/>
    <property type="match status" value="1"/>
</dbReference>
<dbReference type="SFLD" id="SFLDS00003">
    <property type="entry name" value="Haloacid_Dehalogenase"/>
    <property type="match status" value="1"/>
</dbReference>
<feature type="compositionally biased region" description="Low complexity" evidence="14">
    <location>
        <begin position="1"/>
        <end position="10"/>
    </location>
</feature>
<feature type="transmembrane region" description="Helical" evidence="13">
    <location>
        <begin position="826"/>
        <end position="846"/>
    </location>
</feature>
<dbReference type="NCBIfam" id="TIGR01494">
    <property type="entry name" value="ATPase_P-type"/>
    <property type="match status" value="2"/>
</dbReference>
<dbReference type="InterPro" id="IPR023214">
    <property type="entry name" value="HAD_sf"/>
</dbReference>
<keyword evidence="13" id="KW-0375">Hydrogen ion transport</keyword>
<comment type="caution">
    <text evidence="16">The sequence shown here is derived from an EMBL/GenBank/DDBJ whole genome shotgun (WGS) entry which is preliminary data.</text>
</comment>
<feature type="transmembrane region" description="Helical" evidence="13">
    <location>
        <begin position="798"/>
        <end position="820"/>
    </location>
</feature>
<evidence type="ECO:0000256" key="3">
    <source>
        <dbReference type="ARBA" id="ARBA00008804"/>
    </source>
</evidence>
<dbReference type="Gene3D" id="3.40.50.1000">
    <property type="entry name" value="HAD superfamily/HAD-like"/>
    <property type="match status" value="1"/>
</dbReference>
<evidence type="ECO:0000256" key="12">
    <source>
        <dbReference type="ARBA" id="ARBA00023136"/>
    </source>
</evidence>
<comment type="subcellular location">
    <subcellularLocation>
        <location evidence="13">Cell membrane</location>
        <topology evidence="13">Multi-pass membrane protein</topology>
    </subcellularLocation>
    <subcellularLocation>
        <location evidence="2">Membrane</location>
        <topology evidence="2">Multi-pass membrane protein</topology>
    </subcellularLocation>
</comment>
<dbReference type="EC" id="7.1.2.1" evidence="13"/>
<feature type="transmembrane region" description="Helical" evidence="13">
    <location>
        <begin position="293"/>
        <end position="315"/>
    </location>
</feature>
<dbReference type="PROSITE" id="PS00154">
    <property type="entry name" value="ATPASE_E1_E2"/>
    <property type="match status" value="1"/>
</dbReference>
<evidence type="ECO:0000256" key="4">
    <source>
        <dbReference type="ARBA" id="ARBA00022553"/>
    </source>
</evidence>
<name>A0A1R1YNB9_9FUNG</name>
<evidence type="ECO:0000313" key="17">
    <source>
        <dbReference type="Proteomes" id="UP000187429"/>
    </source>
</evidence>
<feature type="transmembrane region" description="Helical" evidence="13">
    <location>
        <begin position="767"/>
        <end position="786"/>
    </location>
</feature>
<feature type="transmembrane region" description="Helical" evidence="13">
    <location>
        <begin position="92"/>
        <end position="111"/>
    </location>
</feature>
<evidence type="ECO:0000313" key="16">
    <source>
        <dbReference type="EMBL" id="OMJ28374.1"/>
    </source>
</evidence>
<evidence type="ECO:0000256" key="9">
    <source>
        <dbReference type="ARBA" id="ARBA00022842"/>
    </source>
</evidence>
<dbReference type="InterPro" id="IPR044492">
    <property type="entry name" value="P_typ_ATPase_HD_dom"/>
</dbReference>
<dbReference type="InterPro" id="IPR059000">
    <property type="entry name" value="ATPase_P-type_domA"/>
</dbReference>
<dbReference type="NCBIfam" id="TIGR01647">
    <property type="entry name" value="ATPase-IIIA_H"/>
    <property type="match status" value="1"/>
</dbReference>
<keyword evidence="11 13" id="KW-1133">Transmembrane helix</keyword>
<dbReference type="Gene3D" id="1.20.1110.10">
    <property type="entry name" value="Calcium-transporting ATPase, transmembrane domain"/>
    <property type="match status" value="1"/>
</dbReference>
<evidence type="ECO:0000256" key="14">
    <source>
        <dbReference type="SAM" id="MobiDB-lite"/>
    </source>
</evidence>
<feature type="transmembrane region" description="Helical" evidence="13">
    <location>
        <begin position="717"/>
        <end position="739"/>
    </location>
</feature>
<dbReference type="GO" id="GO:0008553">
    <property type="term" value="F:P-type proton-exporting transporter activity"/>
    <property type="evidence" value="ECO:0007669"/>
    <property type="project" value="UniProtKB-UniRule"/>
</dbReference>
<comment type="function">
    <text evidence="1">The plasma membrane ATPase of plants and fungi is a hydrogen ion pump. The proton gradient it generates drives the active transport of nutrients by H(+)-symport. The resulting external acidification and/or internal alkinization may mediate growth responses.</text>
</comment>
<dbReference type="SFLD" id="SFLDF00027">
    <property type="entry name" value="p-type_atpase"/>
    <property type="match status" value="1"/>
</dbReference>
<feature type="transmembrane region" description="Helical" evidence="13">
    <location>
        <begin position="64"/>
        <end position="86"/>
    </location>
</feature>
<dbReference type="SUPFAM" id="SSF81653">
    <property type="entry name" value="Calcium ATPase, transduction domain A"/>
    <property type="match status" value="1"/>
</dbReference>
<evidence type="ECO:0000256" key="7">
    <source>
        <dbReference type="ARBA" id="ARBA00022741"/>
    </source>
</evidence>
<dbReference type="FunFam" id="2.70.150.10:FF:000042">
    <property type="entry name" value="Plasma membrane ATPase"/>
    <property type="match status" value="1"/>
</dbReference>
<evidence type="ECO:0000256" key="11">
    <source>
        <dbReference type="ARBA" id="ARBA00022989"/>
    </source>
</evidence>
<feature type="transmembrane region" description="Helical" evidence="13">
    <location>
        <begin position="654"/>
        <end position="677"/>
    </location>
</feature>
<accession>A0A1R1YNB9</accession>
<evidence type="ECO:0000256" key="6">
    <source>
        <dbReference type="ARBA" id="ARBA00022723"/>
    </source>
</evidence>
<evidence type="ECO:0000256" key="1">
    <source>
        <dbReference type="ARBA" id="ARBA00003417"/>
    </source>
</evidence>
<keyword evidence="13" id="KW-0813">Transport</keyword>
<keyword evidence="4" id="KW-0597">Phosphoprotein</keyword>
<keyword evidence="6" id="KW-0479">Metal-binding</keyword>
<evidence type="ECO:0000256" key="2">
    <source>
        <dbReference type="ARBA" id="ARBA00004141"/>
    </source>
</evidence>
<dbReference type="InterPro" id="IPR001757">
    <property type="entry name" value="P_typ_ATPase"/>
</dbReference>
<dbReference type="SUPFAM" id="SSF81665">
    <property type="entry name" value="Calcium ATPase, transmembrane domain M"/>
    <property type="match status" value="1"/>
</dbReference>
<dbReference type="InterPro" id="IPR036412">
    <property type="entry name" value="HAD-like_sf"/>
</dbReference>
<dbReference type="CDD" id="cd02076">
    <property type="entry name" value="P-type_ATPase_H"/>
    <property type="match status" value="1"/>
</dbReference>
<dbReference type="GO" id="GO:0005524">
    <property type="term" value="F:ATP binding"/>
    <property type="evidence" value="ECO:0007669"/>
    <property type="project" value="UniProtKB-UniRule"/>
</dbReference>
<evidence type="ECO:0000256" key="8">
    <source>
        <dbReference type="ARBA" id="ARBA00022840"/>
    </source>
</evidence>
<dbReference type="SFLD" id="SFLDG00002">
    <property type="entry name" value="C1.7:_P-type_atpase_like"/>
    <property type="match status" value="1"/>
</dbReference>
<dbReference type="InterPro" id="IPR008250">
    <property type="entry name" value="ATPase_P-typ_transduc_dom_A_sf"/>
</dbReference>
<dbReference type="SUPFAM" id="SSF81660">
    <property type="entry name" value="Metal cation-transporting ATPase, ATP-binding domain N"/>
    <property type="match status" value="1"/>
</dbReference>
<feature type="domain" description="Cation-transporting P-type ATPase N-terminal" evidence="15">
    <location>
        <begin position="16"/>
        <end position="91"/>
    </location>
</feature>
<dbReference type="EMBL" id="LSSM01000613">
    <property type="protein sequence ID" value="OMJ28374.1"/>
    <property type="molecule type" value="Genomic_DNA"/>
</dbReference>
<dbReference type="InterPro" id="IPR023299">
    <property type="entry name" value="ATPase_P-typ_cyto_dom_N"/>
</dbReference>
<dbReference type="Gene3D" id="3.40.1110.10">
    <property type="entry name" value="Calcium-transporting ATPase, cytoplasmic domain N"/>
    <property type="match status" value="1"/>
</dbReference>
<dbReference type="SMART" id="SM00831">
    <property type="entry name" value="Cation_ATPase_N"/>
    <property type="match status" value="1"/>
</dbReference>
<evidence type="ECO:0000259" key="15">
    <source>
        <dbReference type="SMART" id="SM00831"/>
    </source>
</evidence>
<protein>
    <recommendedName>
        <fullName evidence="13">Plasma membrane ATPase</fullName>
        <ecNumber evidence="13">7.1.2.1</ecNumber>
    </recommendedName>
</protein>
<sequence>MVSKSKSNSNIKEEKDLPSINGIPKELLPLLKTDPDTGLTESEYQERLEKFGKNEIAEKKKNKFLHFLSFFGGSIAFLIDFALILTAITKDWVNFGIIGALLFLNAFIGWFEESKAESAVDSLKNSLALKCKVWRDSKLIEIDSKFLVPGDVVIIRLGDIVPADALLLGVGVDGSETEVDLLVDQAGLTGESLPVQKAKDDMIYSSSVVKQGQMKAIVVNTGENTFIGKAASLIAITNEPGHFQVIINTIGNFLVYITIAMVLVIFVYLFMKRLSMNNMKFNKEILLKSLEDVVVLTVAAIPVGLPTVLSVTMAVGSNQLAKKNVIVKRLTAVEEMASISILCSDKTGTLTMNKLTFDEPFLKDDYTSEDLLFFAYLAAEPATADPIESAVRTAATTQVEKLKNLKDHKVPGYKVLSFTPFDPCTKMTKSKIMDLSDKSEFQVAKGAPQVIINLCNGDDEATNMVNKMAERGFRALGVAINRTDSKDGWELVGLISLLDPPRPDSAATIKKCHELGISIKMITGDQMVIAKEVAARLGMHQVILGAEKLVDPNLSDKEKRRRCFRADGFSEVIPEHKFMIIENLQDRGHIVGMTGDGVNDAPALKKSNVGIAVHGSTDAARAAADIILLESGLSSIIDGIMVSRAIFQRMRSYALYRITSTIHFLIFFFVITLAFNWQMSPSLLILIAVLNDAATIVIAFDNAQVSKSPDKWRIGQLITLSFILGLLLSFLSFAVFFVARDIYDVPSNSLFMDKHEMKSLDNRMQSIIYLNISSAPHFVIFSTRLSDFFFKNMPSLTFTVAVISTQVFATILCAVGIEGFVDKIGFGWGSVLLGISFIFFIILDVVKVYIMRYWSFELVAKMWPTRKHRNKISNRIKQKKRSARISKTLQKIRVAMKINYLASLANN</sequence>
<dbReference type="GO" id="GO:0016887">
    <property type="term" value="F:ATP hydrolysis activity"/>
    <property type="evidence" value="ECO:0007669"/>
    <property type="project" value="InterPro"/>
</dbReference>
<dbReference type="Gene3D" id="2.70.150.10">
    <property type="entry name" value="Calcium-transporting ATPase, cytoplasmic transduction domain A"/>
    <property type="match status" value="1"/>
</dbReference>
<keyword evidence="10 13" id="KW-1278">Translocase</keyword>
<dbReference type="InterPro" id="IPR023298">
    <property type="entry name" value="ATPase_P-typ_TM_dom_sf"/>
</dbReference>
<dbReference type="GO" id="GO:0046872">
    <property type="term" value="F:metal ion binding"/>
    <property type="evidence" value="ECO:0007669"/>
    <property type="project" value="UniProtKB-KW"/>
</dbReference>
<dbReference type="InterPro" id="IPR006534">
    <property type="entry name" value="P-type_ATPase_IIIA"/>
</dbReference>
<keyword evidence="8 13" id="KW-0067">ATP-binding</keyword>
<gene>
    <name evidence="16" type="ORF">AYI69_g2151</name>
</gene>
<dbReference type="SUPFAM" id="SSF56784">
    <property type="entry name" value="HAD-like"/>
    <property type="match status" value="1"/>
</dbReference>
<reference evidence="17" key="1">
    <citation type="submission" date="2017-01" db="EMBL/GenBank/DDBJ databases">
        <authorList>
            <person name="Wang Y."/>
            <person name="White M."/>
            <person name="Kvist S."/>
            <person name="Moncalvo J.-M."/>
        </authorList>
    </citation>
    <scope>NUCLEOTIDE SEQUENCE [LARGE SCALE GENOMIC DNA]</scope>
    <source>
        <strain evidence="17">ID-206-W2</strain>
    </source>
</reference>
<dbReference type="AlphaFoldDB" id="A0A1R1YNB9"/>
<dbReference type="GO" id="GO:0120029">
    <property type="term" value="P:proton export across plasma membrane"/>
    <property type="evidence" value="ECO:0007669"/>
    <property type="project" value="UniProtKB-UniRule"/>
</dbReference>
<keyword evidence="12 13" id="KW-0472">Membrane</keyword>
<dbReference type="Pfam" id="PF00122">
    <property type="entry name" value="E1-E2_ATPase"/>
    <property type="match status" value="1"/>
</dbReference>
<dbReference type="InterPro" id="IPR018303">
    <property type="entry name" value="ATPase_P-typ_P_site"/>
</dbReference>
<comment type="catalytic activity">
    <reaction evidence="13">
        <text>ATP + H2O + H(+)(in) = ADP + phosphate + 2 H(+)(out)</text>
        <dbReference type="Rhea" id="RHEA:20852"/>
        <dbReference type="ChEBI" id="CHEBI:15377"/>
        <dbReference type="ChEBI" id="CHEBI:15378"/>
        <dbReference type="ChEBI" id="CHEBI:30616"/>
        <dbReference type="ChEBI" id="CHEBI:43474"/>
        <dbReference type="ChEBI" id="CHEBI:456216"/>
        <dbReference type="EC" id="7.1.2.1"/>
    </reaction>
</comment>
<organism evidence="16 17">
    <name type="scientific">Smittium culicis</name>
    <dbReference type="NCBI Taxonomy" id="133412"/>
    <lineage>
        <taxon>Eukaryota</taxon>
        <taxon>Fungi</taxon>
        <taxon>Fungi incertae sedis</taxon>
        <taxon>Zoopagomycota</taxon>
        <taxon>Kickxellomycotina</taxon>
        <taxon>Harpellomycetes</taxon>
        <taxon>Harpellales</taxon>
        <taxon>Legeriomycetaceae</taxon>
        <taxon>Smittium</taxon>
    </lineage>
</organism>